<dbReference type="PROSITE" id="PS51318">
    <property type="entry name" value="TAT"/>
    <property type="match status" value="1"/>
</dbReference>
<evidence type="ECO:0000313" key="2">
    <source>
        <dbReference type="EMBL" id="GLR53641.1"/>
    </source>
</evidence>
<name>A0ABQ5ZPH2_9HYPH</name>
<dbReference type="PANTHER" id="PTHR30006">
    <property type="entry name" value="THIAMINE-BINDING PERIPLASMIC PROTEIN-RELATED"/>
    <property type="match status" value="1"/>
</dbReference>
<dbReference type="Pfam" id="PF13343">
    <property type="entry name" value="SBP_bac_6"/>
    <property type="match status" value="1"/>
</dbReference>
<dbReference type="PANTHER" id="PTHR30006:SF25">
    <property type="entry name" value="PHOSPHOGLYCERATE TRANSPORT REGULATORY PROTEIN PGTC"/>
    <property type="match status" value="1"/>
</dbReference>
<evidence type="ECO:0000313" key="3">
    <source>
        <dbReference type="Proteomes" id="UP001156702"/>
    </source>
</evidence>
<dbReference type="Proteomes" id="UP001156702">
    <property type="component" value="Unassembled WGS sequence"/>
</dbReference>
<protein>
    <submittedName>
        <fullName evidence="2">ABC transporter substrate-binding protein</fullName>
    </submittedName>
</protein>
<accession>A0ABQ5ZPH2</accession>
<sequence>MFERRQFLALTGAGALAGMFPSILRAQAALPNGYPASYQEIVEASRSEPNLLMYGGVAPAQMTRLFDGFKKLYPWLSVDYLEGDNYGVIERYLNEVGTGSPTASLIFAAAPDAWLNLITRNEVLDYASPETPAYADHASSPHPGLYTGGGDPVVFMWNSLVVPENLRPTRFEDMVEVVRSHPEIFNGKLTSYGAHLTGFGYSVHYTLAKHHGDKIWDWYGVVGPQTRYERSMGTMIEKTLSGEYALAYLAANQSARVAVQDPSVADILGISYTLDGCPISVRGLGITKSGKSPNAARLMLDYLLSRDGQIAYASAGKLPARMDIRQEELDGADIRSSFVEHLGEANVLPIGYDPEMPKQYETFVAKWKAANGIA</sequence>
<comment type="caution">
    <text evidence="2">The sequence shown here is derived from an EMBL/GenBank/DDBJ whole genome shotgun (WGS) entry which is preliminary data.</text>
</comment>
<dbReference type="EMBL" id="BSOP01000042">
    <property type="protein sequence ID" value="GLR53641.1"/>
    <property type="molecule type" value="Genomic_DNA"/>
</dbReference>
<evidence type="ECO:0000256" key="1">
    <source>
        <dbReference type="ARBA" id="ARBA00022729"/>
    </source>
</evidence>
<dbReference type="SUPFAM" id="SSF53850">
    <property type="entry name" value="Periplasmic binding protein-like II"/>
    <property type="match status" value="1"/>
</dbReference>
<dbReference type="RefSeq" id="WP_244767705.1">
    <property type="nucleotide sequence ID" value="NZ_BSOP01000042.1"/>
</dbReference>
<organism evidence="2 3">
    <name type="scientific">Shinella yambaruensis</name>
    <dbReference type="NCBI Taxonomy" id="415996"/>
    <lineage>
        <taxon>Bacteria</taxon>
        <taxon>Pseudomonadati</taxon>
        <taxon>Pseudomonadota</taxon>
        <taxon>Alphaproteobacteria</taxon>
        <taxon>Hyphomicrobiales</taxon>
        <taxon>Rhizobiaceae</taxon>
        <taxon>Shinella</taxon>
    </lineage>
</organism>
<reference evidence="3" key="1">
    <citation type="journal article" date="2019" name="Int. J. Syst. Evol. Microbiol.">
        <title>The Global Catalogue of Microorganisms (GCM) 10K type strain sequencing project: providing services to taxonomists for standard genome sequencing and annotation.</title>
        <authorList>
            <consortium name="The Broad Institute Genomics Platform"/>
            <consortium name="The Broad Institute Genome Sequencing Center for Infectious Disease"/>
            <person name="Wu L."/>
            <person name="Ma J."/>
        </authorList>
    </citation>
    <scope>NUCLEOTIDE SEQUENCE [LARGE SCALE GENOMIC DNA]</scope>
    <source>
        <strain evidence="3">NBRC 102122</strain>
    </source>
</reference>
<dbReference type="InterPro" id="IPR006311">
    <property type="entry name" value="TAT_signal"/>
</dbReference>
<dbReference type="Gene3D" id="3.40.190.10">
    <property type="entry name" value="Periplasmic binding protein-like II"/>
    <property type="match status" value="2"/>
</dbReference>
<gene>
    <name evidence="2" type="ORF">GCM10007923_48570</name>
</gene>
<keyword evidence="1" id="KW-0732">Signal</keyword>
<keyword evidence="3" id="KW-1185">Reference proteome</keyword>
<proteinExistence type="predicted"/>